<dbReference type="PANTHER" id="PTHR20941">
    <property type="entry name" value="FOLATE SYNTHESIS PROTEINS"/>
    <property type="match status" value="1"/>
</dbReference>
<gene>
    <name evidence="10" type="ordered locus">Phep_3663</name>
</gene>
<dbReference type="Gene3D" id="3.20.20.20">
    <property type="entry name" value="Dihydropteroate synthase-like"/>
    <property type="match status" value="1"/>
</dbReference>
<evidence type="ECO:0000256" key="3">
    <source>
        <dbReference type="ARBA" id="ARBA00004763"/>
    </source>
</evidence>
<comment type="pathway">
    <text evidence="3">Cofactor biosynthesis; tetrahydrofolate biosynthesis; 7,8-dihydrofolate from 2-amino-4-hydroxy-6-hydroxymethyl-7,8-dihydropteridine diphosphate and 4-aminobenzoate: step 1/2.</text>
</comment>
<dbReference type="Pfam" id="PF00809">
    <property type="entry name" value="Pterin_bind"/>
    <property type="match status" value="1"/>
</dbReference>
<dbReference type="InterPro" id="IPR011005">
    <property type="entry name" value="Dihydropteroate_synth-like_sf"/>
</dbReference>
<evidence type="ECO:0000256" key="7">
    <source>
        <dbReference type="ARBA" id="ARBA00022842"/>
    </source>
</evidence>
<feature type="domain" description="Pterin-binding" evidence="9">
    <location>
        <begin position="28"/>
        <end position="280"/>
    </location>
</feature>
<evidence type="ECO:0000256" key="8">
    <source>
        <dbReference type="ARBA" id="ARBA00022909"/>
    </source>
</evidence>
<dbReference type="EC" id="2.5.1.15" evidence="4"/>
<dbReference type="GO" id="GO:0046872">
    <property type="term" value="F:metal ion binding"/>
    <property type="evidence" value="ECO:0007669"/>
    <property type="project" value="UniProtKB-KW"/>
</dbReference>
<protein>
    <recommendedName>
        <fullName evidence="4">dihydropteroate synthase</fullName>
        <ecNumber evidence="4">2.5.1.15</ecNumber>
    </recommendedName>
</protein>
<dbReference type="PROSITE" id="PS50972">
    <property type="entry name" value="PTERIN_BINDING"/>
    <property type="match status" value="1"/>
</dbReference>
<keyword evidence="8" id="KW-0289">Folate biosynthesis</keyword>
<evidence type="ECO:0000256" key="1">
    <source>
        <dbReference type="ARBA" id="ARBA00000012"/>
    </source>
</evidence>
<evidence type="ECO:0000256" key="4">
    <source>
        <dbReference type="ARBA" id="ARBA00012458"/>
    </source>
</evidence>
<keyword evidence="11" id="KW-1185">Reference proteome</keyword>
<dbReference type="AlphaFoldDB" id="C6XU61"/>
<evidence type="ECO:0000256" key="2">
    <source>
        <dbReference type="ARBA" id="ARBA00001946"/>
    </source>
</evidence>
<dbReference type="Proteomes" id="UP000000852">
    <property type="component" value="Chromosome"/>
</dbReference>
<dbReference type="HOGENOM" id="CLU_008023_0_2_10"/>
<dbReference type="InterPro" id="IPR045031">
    <property type="entry name" value="DHP_synth-like"/>
</dbReference>
<dbReference type="eggNOG" id="COG0294">
    <property type="taxonomic scope" value="Bacteria"/>
</dbReference>
<dbReference type="SUPFAM" id="SSF51717">
    <property type="entry name" value="Dihydropteroate synthetase-like"/>
    <property type="match status" value="1"/>
</dbReference>
<evidence type="ECO:0000256" key="6">
    <source>
        <dbReference type="ARBA" id="ARBA00022723"/>
    </source>
</evidence>
<dbReference type="InterPro" id="IPR006390">
    <property type="entry name" value="DHP_synth_dom"/>
</dbReference>
<sequence length="288" mass="31435">METMAKDTFLNRKTTLNLGGKLVDLRPPAVMGILNLTTDSFYSKSRTATVEQALERAEIILKEGGQFIDIGAYSSRPGAADVPAQEEKEKVVAAVEAIAAAFPEALLSIDTFRAEVAKAAIEAGAHLINDISAGSMDEAMFETVAELGVPYIIMHMRGTPKTMQQNTSYQHLMPEMLDYFSDKVSRLKKLGVKDIILDPGFGFAKTLDQNYLVMQRLQELDIFELPVLAGLSRKSMIYKFLGEGPEGALNGTTVLNTMALLKGANILRVHDVKAAAECIALVHKTLEQ</sequence>
<dbReference type="InterPro" id="IPR000489">
    <property type="entry name" value="Pterin-binding_dom"/>
</dbReference>
<organism evidence="10 11">
    <name type="scientific">Pedobacter heparinus (strain ATCC 13125 / DSM 2366 / CIP 104194 / JCM 7457 / NBRC 12017 / NCIMB 9290 / NRRL B-14731 / HIM 762-3)</name>
    <dbReference type="NCBI Taxonomy" id="485917"/>
    <lineage>
        <taxon>Bacteria</taxon>
        <taxon>Pseudomonadati</taxon>
        <taxon>Bacteroidota</taxon>
        <taxon>Sphingobacteriia</taxon>
        <taxon>Sphingobacteriales</taxon>
        <taxon>Sphingobacteriaceae</taxon>
        <taxon>Pedobacter</taxon>
    </lineage>
</organism>
<dbReference type="NCBIfam" id="TIGR01496">
    <property type="entry name" value="DHPS"/>
    <property type="match status" value="1"/>
</dbReference>
<name>C6XU61_PEDHD</name>
<dbReference type="PANTHER" id="PTHR20941:SF1">
    <property type="entry name" value="FOLIC ACID SYNTHESIS PROTEIN FOL1"/>
    <property type="match status" value="1"/>
</dbReference>
<keyword evidence="6" id="KW-0479">Metal-binding</keyword>
<reference evidence="10 11" key="1">
    <citation type="journal article" date="2009" name="Stand. Genomic Sci.">
        <title>Complete genome sequence of Pedobacter heparinus type strain (HIM 762-3).</title>
        <authorList>
            <person name="Han C."/>
            <person name="Spring S."/>
            <person name="Lapidus A."/>
            <person name="Del Rio T.G."/>
            <person name="Tice H."/>
            <person name="Copeland A."/>
            <person name="Cheng J.F."/>
            <person name="Lucas S."/>
            <person name="Chen F."/>
            <person name="Nolan M."/>
            <person name="Bruce D."/>
            <person name="Goodwin L."/>
            <person name="Pitluck S."/>
            <person name="Ivanova N."/>
            <person name="Mavromatis K."/>
            <person name="Mikhailova N."/>
            <person name="Pati A."/>
            <person name="Chen A."/>
            <person name="Palaniappan K."/>
            <person name="Land M."/>
            <person name="Hauser L."/>
            <person name="Chang Y.J."/>
            <person name="Jeffries C.C."/>
            <person name="Saunders E."/>
            <person name="Chertkov O."/>
            <person name="Brettin T."/>
            <person name="Goker M."/>
            <person name="Rohde M."/>
            <person name="Bristow J."/>
            <person name="Eisen J.A."/>
            <person name="Markowitz V."/>
            <person name="Hugenholtz P."/>
            <person name="Kyrpides N.C."/>
            <person name="Klenk H.P."/>
            <person name="Detter J.C."/>
        </authorList>
    </citation>
    <scope>NUCLEOTIDE SEQUENCE [LARGE SCALE GENOMIC DNA]</scope>
    <source>
        <strain evidence="11">ATCC 13125 / DSM 2366 / CIP 104194 / JCM 7457 / NBRC 12017 / NCIMB 9290 / NRRL B-14731 / HIM 762-3</strain>
    </source>
</reference>
<dbReference type="GO" id="GO:0005829">
    <property type="term" value="C:cytosol"/>
    <property type="evidence" value="ECO:0007669"/>
    <property type="project" value="TreeGrafter"/>
</dbReference>
<keyword evidence="5" id="KW-0808">Transferase</keyword>
<dbReference type="CDD" id="cd00739">
    <property type="entry name" value="DHPS"/>
    <property type="match status" value="1"/>
</dbReference>
<dbReference type="GO" id="GO:0004156">
    <property type="term" value="F:dihydropteroate synthase activity"/>
    <property type="evidence" value="ECO:0007669"/>
    <property type="project" value="UniProtKB-EC"/>
</dbReference>
<proteinExistence type="predicted"/>
<keyword evidence="7" id="KW-0460">Magnesium</keyword>
<dbReference type="GO" id="GO:0046654">
    <property type="term" value="P:tetrahydrofolate biosynthetic process"/>
    <property type="evidence" value="ECO:0007669"/>
    <property type="project" value="TreeGrafter"/>
</dbReference>
<evidence type="ECO:0000259" key="9">
    <source>
        <dbReference type="PROSITE" id="PS50972"/>
    </source>
</evidence>
<dbReference type="EMBL" id="CP001681">
    <property type="protein sequence ID" value="ACU05854.1"/>
    <property type="molecule type" value="Genomic_DNA"/>
</dbReference>
<dbReference type="GO" id="GO:0046656">
    <property type="term" value="P:folic acid biosynthetic process"/>
    <property type="evidence" value="ECO:0007669"/>
    <property type="project" value="UniProtKB-KW"/>
</dbReference>
<evidence type="ECO:0000313" key="10">
    <source>
        <dbReference type="EMBL" id="ACU05854.1"/>
    </source>
</evidence>
<comment type="catalytic activity">
    <reaction evidence="1">
        <text>(7,8-dihydropterin-6-yl)methyl diphosphate + 4-aminobenzoate = 7,8-dihydropteroate + diphosphate</text>
        <dbReference type="Rhea" id="RHEA:19949"/>
        <dbReference type="ChEBI" id="CHEBI:17836"/>
        <dbReference type="ChEBI" id="CHEBI:17839"/>
        <dbReference type="ChEBI" id="CHEBI:33019"/>
        <dbReference type="ChEBI" id="CHEBI:72950"/>
        <dbReference type="EC" id="2.5.1.15"/>
    </reaction>
</comment>
<evidence type="ECO:0000256" key="5">
    <source>
        <dbReference type="ARBA" id="ARBA00022679"/>
    </source>
</evidence>
<accession>C6XU61</accession>
<comment type="cofactor">
    <cofactor evidence="2">
        <name>Mg(2+)</name>
        <dbReference type="ChEBI" id="CHEBI:18420"/>
    </cofactor>
</comment>
<dbReference type="STRING" id="485917.Phep_3663"/>
<dbReference type="KEGG" id="phe:Phep_3663"/>
<evidence type="ECO:0000313" key="11">
    <source>
        <dbReference type="Proteomes" id="UP000000852"/>
    </source>
</evidence>